<name>A0A7V2ZKC7_9BACT</name>
<reference evidence="2" key="1">
    <citation type="journal article" date="2020" name="mSystems">
        <title>Genome- and Community-Level Interaction Insights into Carbon Utilization and Element Cycling Functions of Hydrothermarchaeota in Hydrothermal Sediment.</title>
        <authorList>
            <person name="Zhou Z."/>
            <person name="Liu Y."/>
            <person name="Xu W."/>
            <person name="Pan J."/>
            <person name="Luo Z.H."/>
            <person name="Li M."/>
        </authorList>
    </citation>
    <scope>NUCLEOTIDE SEQUENCE [LARGE SCALE GENOMIC DNA]</scope>
    <source>
        <strain evidence="2">SpSt-479</strain>
    </source>
</reference>
<organism evidence="2">
    <name type="scientific">Ignavibacterium album</name>
    <dbReference type="NCBI Taxonomy" id="591197"/>
    <lineage>
        <taxon>Bacteria</taxon>
        <taxon>Pseudomonadati</taxon>
        <taxon>Ignavibacteriota</taxon>
        <taxon>Ignavibacteria</taxon>
        <taxon>Ignavibacteriales</taxon>
        <taxon>Ignavibacteriaceae</taxon>
        <taxon>Ignavibacterium</taxon>
    </lineage>
</organism>
<dbReference type="EMBL" id="DSUJ01000008">
    <property type="protein sequence ID" value="HFI91506.1"/>
    <property type="molecule type" value="Genomic_DNA"/>
</dbReference>
<keyword evidence="1" id="KW-1133">Transmembrane helix</keyword>
<dbReference type="AlphaFoldDB" id="A0A7V2ZKC7"/>
<evidence type="ECO:0000256" key="1">
    <source>
        <dbReference type="SAM" id="Phobius"/>
    </source>
</evidence>
<accession>A0A7V2ZKC7</accession>
<feature type="transmembrane region" description="Helical" evidence="1">
    <location>
        <begin position="138"/>
        <end position="166"/>
    </location>
</feature>
<gene>
    <name evidence="2" type="ORF">ENS31_08280</name>
</gene>
<evidence type="ECO:0000313" key="2">
    <source>
        <dbReference type="EMBL" id="HFI91506.1"/>
    </source>
</evidence>
<sequence length="173" mass="19169">MRQEISKLKKYLPTFITGFGAAVLSIVPGIKSFSCCLIVPGAVILAMILDQKVNKSIERISIGKAIMFGFMTGLFATIFITALDTLITFISKTNDFVEALPQSESIIRELKFGPMAEESLKLMKQMGKEIQRTGFSPLYVFILFVSNFFTNTIFGIIGGLVGMGLLNKRRTEH</sequence>
<feature type="transmembrane region" description="Helical" evidence="1">
    <location>
        <begin position="65"/>
        <end position="90"/>
    </location>
</feature>
<proteinExistence type="predicted"/>
<protein>
    <submittedName>
        <fullName evidence="2">DUF4199 domain-containing protein</fullName>
    </submittedName>
</protein>
<feature type="transmembrane region" description="Helical" evidence="1">
    <location>
        <begin position="12"/>
        <end position="31"/>
    </location>
</feature>
<keyword evidence="1" id="KW-0472">Membrane</keyword>
<comment type="caution">
    <text evidence="2">The sequence shown here is derived from an EMBL/GenBank/DDBJ whole genome shotgun (WGS) entry which is preliminary data.</text>
</comment>
<keyword evidence="1" id="KW-0812">Transmembrane</keyword>